<protein>
    <recommendedName>
        <fullName evidence="4">Holin</fullName>
    </recommendedName>
</protein>
<evidence type="ECO:0000313" key="3">
    <source>
        <dbReference type="Proteomes" id="UP001304441"/>
    </source>
</evidence>
<proteinExistence type="predicted"/>
<evidence type="ECO:0008006" key="4">
    <source>
        <dbReference type="Google" id="ProtNLM"/>
    </source>
</evidence>
<evidence type="ECO:0000313" key="2">
    <source>
        <dbReference type="EMBL" id="WNO25846.1"/>
    </source>
</evidence>
<feature type="transmembrane region" description="Helical" evidence="1">
    <location>
        <begin position="12"/>
        <end position="29"/>
    </location>
</feature>
<organism evidence="2 3">
    <name type="scientific">Arthrobacter phage Altadena</name>
    <dbReference type="NCBI Taxonomy" id="3059064"/>
    <lineage>
        <taxon>Viruses</taxon>
        <taxon>Duplodnaviria</taxon>
        <taxon>Heunggongvirae</taxon>
        <taxon>Uroviricota</taxon>
        <taxon>Caudoviricetes</taxon>
        <taxon>Berryhillviridae</taxon>
        <taxon>Altadenavirus</taxon>
        <taxon>Altadenavirus altadena</taxon>
    </lineage>
</organism>
<sequence length="86" mass="9637">MEQWLLNTASPWAIVGVLVLGIATGRFIVPKFYYLELKLDRDEWRTTAKSLERSVGVFADHLPDALEVAKTADKVMTTLGEKAESK</sequence>
<evidence type="ECO:0000256" key="1">
    <source>
        <dbReference type="SAM" id="Phobius"/>
    </source>
</evidence>
<keyword evidence="1" id="KW-0472">Membrane</keyword>
<keyword evidence="3" id="KW-1185">Reference proteome</keyword>
<name>A0AA96KKM3_9CAUD</name>
<dbReference type="Proteomes" id="UP001304441">
    <property type="component" value="Segment"/>
</dbReference>
<keyword evidence="1" id="KW-0812">Transmembrane</keyword>
<keyword evidence="1" id="KW-1133">Transmembrane helix</keyword>
<accession>A0AA96KKM3</accession>
<reference evidence="2 3" key="1">
    <citation type="submission" date="2023-08" db="EMBL/GenBank/DDBJ databases">
        <authorList>
            <person name="Beyer A.R."/>
            <person name="Cuttino I."/>
            <person name="Clifton D.R."/>
            <person name="Poitier J.S."/>
            <person name="White J."/>
            <person name="Ko C."/>
            <person name="Russell D.A."/>
            <person name="Jacobs-Sera D."/>
            <person name="Hatfull G.F."/>
        </authorList>
    </citation>
    <scope>NUCLEOTIDE SEQUENCE [LARGE SCALE GENOMIC DNA]</scope>
</reference>
<dbReference type="EMBL" id="OR521058">
    <property type="protein sequence ID" value="WNO25846.1"/>
    <property type="molecule type" value="Genomic_DNA"/>
</dbReference>
<gene>
    <name evidence="2" type="primary">24</name>
    <name evidence="2" type="ORF">SEA_ALTADENA_24</name>
</gene>